<dbReference type="GO" id="GO:0008170">
    <property type="term" value="F:N-methyltransferase activity"/>
    <property type="evidence" value="ECO:0007669"/>
    <property type="project" value="InterPro"/>
</dbReference>
<dbReference type="AlphaFoldDB" id="A0A367GRP0"/>
<keyword evidence="4" id="KW-0808">Transferase</keyword>
<dbReference type="SUPFAM" id="SSF53335">
    <property type="entry name" value="S-adenosyl-L-methionine-dependent methyltransferases"/>
    <property type="match status" value="1"/>
</dbReference>
<feature type="domain" description="DNA methylase N-4/N-6" evidence="7">
    <location>
        <begin position="198"/>
        <end position="355"/>
    </location>
</feature>
<evidence type="ECO:0000259" key="7">
    <source>
        <dbReference type="Pfam" id="PF01555"/>
    </source>
</evidence>
<accession>A0A367GRP0</accession>
<keyword evidence="10" id="KW-1185">Reference proteome</keyword>
<dbReference type="EC" id="2.1.1.72" evidence="2"/>
<evidence type="ECO:0000259" key="8">
    <source>
        <dbReference type="Pfam" id="PF12564"/>
    </source>
</evidence>
<dbReference type="InterPro" id="IPR022221">
    <property type="entry name" value="TypeIII_RM_meth"/>
</dbReference>
<dbReference type="InterPro" id="IPR002052">
    <property type="entry name" value="DNA_methylase_N6_adenine_CS"/>
</dbReference>
<keyword evidence="5" id="KW-0949">S-adenosyl-L-methionine</keyword>
<dbReference type="PRINTS" id="PR00506">
    <property type="entry name" value="D21N6MTFRASE"/>
</dbReference>
<comment type="caution">
    <text evidence="9">The sequence shown here is derived from an EMBL/GenBank/DDBJ whole genome shotgun (WGS) entry which is preliminary data.</text>
</comment>
<dbReference type="EMBL" id="QGDC01000003">
    <property type="protein sequence ID" value="RCH55758.1"/>
    <property type="molecule type" value="Genomic_DNA"/>
</dbReference>
<organism evidence="9 10">
    <name type="scientific">Mucilaginibacter hurinus</name>
    <dbReference type="NCBI Taxonomy" id="2201324"/>
    <lineage>
        <taxon>Bacteria</taxon>
        <taxon>Pseudomonadati</taxon>
        <taxon>Bacteroidota</taxon>
        <taxon>Sphingobacteriia</taxon>
        <taxon>Sphingobacteriales</taxon>
        <taxon>Sphingobacteriaceae</taxon>
        <taxon>Mucilaginibacter</taxon>
    </lineage>
</organism>
<evidence type="ECO:0000256" key="3">
    <source>
        <dbReference type="ARBA" id="ARBA00022603"/>
    </source>
</evidence>
<dbReference type="Pfam" id="PF01555">
    <property type="entry name" value="N6_N4_Mtase"/>
    <property type="match status" value="1"/>
</dbReference>
<dbReference type="PROSITE" id="PS00092">
    <property type="entry name" value="N6_MTASE"/>
    <property type="match status" value="1"/>
</dbReference>
<evidence type="ECO:0000256" key="1">
    <source>
        <dbReference type="ARBA" id="ARBA00006594"/>
    </source>
</evidence>
<protein>
    <recommendedName>
        <fullName evidence="2">site-specific DNA-methyltransferase (adenine-specific)</fullName>
        <ecNumber evidence="2">2.1.1.72</ecNumber>
    </recommendedName>
</protein>
<reference evidence="9 10" key="1">
    <citation type="submission" date="2018-05" db="EMBL/GenBank/DDBJ databases">
        <title>Mucilaginibacter hurinus sp. nov., isolated from briquette warehouse soil.</title>
        <authorList>
            <person name="Choi L."/>
        </authorList>
    </citation>
    <scope>NUCLEOTIDE SEQUENCE [LARGE SCALE GENOMIC DNA]</scope>
    <source>
        <strain evidence="9 10">ZR32</strain>
    </source>
</reference>
<proteinExistence type="inferred from homology"/>
<dbReference type="RefSeq" id="WP_114004673.1">
    <property type="nucleotide sequence ID" value="NZ_QGDC01000003.1"/>
</dbReference>
<dbReference type="InterPro" id="IPR029063">
    <property type="entry name" value="SAM-dependent_MTases_sf"/>
</dbReference>
<name>A0A367GRP0_9SPHI</name>
<evidence type="ECO:0000256" key="4">
    <source>
        <dbReference type="ARBA" id="ARBA00022679"/>
    </source>
</evidence>
<dbReference type="GO" id="GO:0032259">
    <property type="term" value="P:methylation"/>
    <property type="evidence" value="ECO:0007669"/>
    <property type="project" value="UniProtKB-KW"/>
</dbReference>
<evidence type="ECO:0000256" key="5">
    <source>
        <dbReference type="ARBA" id="ARBA00022691"/>
    </source>
</evidence>
<dbReference type="Proteomes" id="UP000253209">
    <property type="component" value="Unassembled WGS sequence"/>
</dbReference>
<dbReference type="GO" id="GO:0009007">
    <property type="term" value="F:site-specific DNA-methyltransferase (adenine-specific) activity"/>
    <property type="evidence" value="ECO:0007669"/>
    <property type="project" value="UniProtKB-EC"/>
</dbReference>
<dbReference type="InterPro" id="IPR002941">
    <property type="entry name" value="DNA_methylase_N4/N6"/>
</dbReference>
<dbReference type="InterPro" id="IPR002295">
    <property type="entry name" value="N4/N6-MTase_EcoPI_Mod-like"/>
</dbReference>
<gene>
    <name evidence="9" type="ORF">DJ568_07710</name>
</gene>
<comment type="similarity">
    <text evidence="1">Belongs to the N(4)/N(6)-methyltransferase family.</text>
</comment>
<comment type="catalytic activity">
    <reaction evidence="6">
        <text>a 2'-deoxyadenosine in DNA + S-adenosyl-L-methionine = an N(6)-methyl-2'-deoxyadenosine in DNA + S-adenosyl-L-homocysteine + H(+)</text>
        <dbReference type="Rhea" id="RHEA:15197"/>
        <dbReference type="Rhea" id="RHEA-COMP:12418"/>
        <dbReference type="Rhea" id="RHEA-COMP:12419"/>
        <dbReference type="ChEBI" id="CHEBI:15378"/>
        <dbReference type="ChEBI" id="CHEBI:57856"/>
        <dbReference type="ChEBI" id="CHEBI:59789"/>
        <dbReference type="ChEBI" id="CHEBI:90615"/>
        <dbReference type="ChEBI" id="CHEBI:90616"/>
        <dbReference type="EC" id="2.1.1.72"/>
    </reaction>
</comment>
<evidence type="ECO:0000256" key="2">
    <source>
        <dbReference type="ARBA" id="ARBA00011900"/>
    </source>
</evidence>
<dbReference type="Gene3D" id="3.40.50.150">
    <property type="entry name" value="Vaccinia Virus protein VP39"/>
    <property type="match status" value="1"/>
</dbReference>
<feature type="domain" description="Type III restriction/modification enzyme methylation subunit" evidence="8">
    <location>
        <begin position="37"/>
        <end position="92"/>
    </location>
</feature>
<evidence type="ECO:0000313" key="10">
    <source>
        <dbReference type="Proteomes" id="UP000253209"/>
    </source>
</evidence>
<keyword evidence="3" id="KW-0489">Methyltransferase</keyword>
<dbReference type="OrthoDB" id="9800801at2"/>
<dbReference type="GO" id="GO:0003677">
    <property type="term" value="F:DNA binding"/>
    <property type="evidence" value="ECO:0007669"/>
    <property type="project" value="InterPro"/>
</dbReference>
<sequence>MQNLQIELAEILQNEENLVIDGQLNKNKIIELALHIDAKLISILLNNASFKKHFFTEVNGVFVFDKIEFQRFVNNKSFLPDSYTAFKNKIGLVTDDGSTENFIKTSEDVVLVWPHKDCILEGGQTKEDQRRSEIFWNETLAPEQIDRLLDPKVFTEWKHLDKDGEQEVNSFSGKENLIIKGNNLLGLSSICERFKGQVKLIYIDPPYNTGSDSFQYNDNFNHSTWLTFMKNRLEYARKLLREDGSIFVHIDHHQVGYINVLMDEIFGIENKVQIISVKTASPAGFKTVNPGPIDVTEYILFYTKNKPAFQFRKSYVPVPYNKNYNLYLDKGGLFSDWKFTPIKDKAIESLGFVSEAEAKNKFGSSWNSVLKATIEDFACKHADNVVSIRDPHKPTDTLKELMVKSKLEDRIIEYKREDNSIMYLYKGGALAFYSNKMKKIDGKLSVTEL</sequence>
<dbReference type="Pfam" id="PF12564">
    <property type="entry name" value="TypeIII_RM_meth"/>
    <property type="match status" value="1"/>
</dbReference>
<evidence type="ECO:0000256" key="6">
    <source>
        <dbReference type="ARBA" id="ARBA00047942"/>
    </source>
</evidence>
<evidence type="ECO:0000313" key="9">
    <source>
        <dbReference type="EMBL" id="RCH55758.1"/>
    </source>
</evidence>